<evidence type="ECO:0008006" key="3">
    <source>
        <dbReference type="Google" id="ProtNLM"/>
    </source>
</evidence>
<evidence type="ECO:0000313" key="1">
    <source>
        <dbReference type="EMBL" id="PZX38122.1"/>
    </source>
</evidence>
<protein>
    <recommendedName>
        <fullName evidence="3">Lipoprotein</fullName>
    </recommendedName>
</protein>
<name>A0ABX5PV97_9FLAO</name>
<keyword evidence="2" id="KW-1185">Reference proteome</keyword>
<dbReference type="RefSeq" id="WP_111474757.1">
    <property type="nucleotide sequence ID" value="NZ_QKZR01000005.1"/>
</dbReference>
<comment type="caution">
    <text evidence="1">The sequence shown here is derived from an EMBL/GenBank/DDBJ whole genome shotgun (WGS) entry which is preliminary data.</text>
</comment>
<proteinExistence type="predicted"/>
<organism evidence="1 2">
    <name type="scientific">Nonlabens dokdonensis</name>
    <dbReference type="NCBI Taxonomy" id="328515"/>
    <lineage>
        <taxon>Bacteria</taxon>
        <taxon>Pseudomonadati</taxon>
        <taxon>Bacteroidota</taxon>
        <taxon>Flavobacteriia</taxon>
        <taxon>Flavobacteriales</taxon>
        <taxon>Flavobacteriaceae</taxon>
        <taxon>Nonlabens</taxon>
    </lineage>
</organism>
<evidence type="ECO:0000313" key="2">
    <source>
        <dbReference type="Proteomes" id="UP000248584"/>
    </source>
</evidence>
<dbReference type="EMBL" id="QKZR01000005">
    <property type="protein sequence ID" value="PZX38122.1"/>
    <property type="molecule type" value="Genomic_DNA"/>
</dbReference>
<gene>
    <name evidence="1" type="ORF">LX97_02703</name>
</gene>
<reference evidence="1 2" key="1">
    <citation type="submission" date="2018-06" db="EMBL/GenBank/DDBJ databases">
        <title>Genomic Encyclopedia of Archaeal and Bacterial Type Strains, Phase II (KMG-II): from individual species to whole genera.</title>
        <authorList>
            <person name="Goeker M."/>
        </authorList>
    </citation>
    <scope>NUCLEOTIDE SEQUENCE [LARGE SCALE GENOMIC DNA]</scope>
    <source>
        <strain evidence="1 2">DSM 17205</strain>
    </source>
</reference>
<sequence length="230" mass="26620">MKNNYFLIMLVLLLLSSCQKQITKSDVLDTEQSKYSIRTIDTLINSKDYLILGHENAKIKIINIQERENFPDFRIVDQKNSILIIAKNLNNSKLEIFEKWNPKYNFNYYKSSVFKGKLAEPDFNSNPAAKRFITRINEECKKGINFAGKYTLVIWGCGTSCQNGVIVNRINGEIYDGYSSTLGSKFKKDSKLILFNSKLINEETKLIKFHNMVDLRIETWNGSKFVKESN</sequence>
<dbReference type="PROSITE" id="PS51257">
    <property type="entry name" value="PROKAR_LIPOPROTEIN"/>
    <property type="match status" value="1"/>
</dbReference>
<dbReference type="Proteomes" id="UP000248584">
    <property type="component" value="Unassembled WGS sequence"/>
</dbReference>
<accession>A0ABX5PV97</accession>